<dbReference type="SMART" id="SM00062">
    <property type="entry name" value="PBPb"/>
    <property type="match status" value="1"/>
</dbReference>
<evidence type="ECO:0000256" key="1">
    <source>
        <dbReference type="ARBA" id="ARBA00022729"/>
    </source>
</evidence>
<feature type="signal peptide" evidence="2">
    <location>
        <begin position="1"/>
        <end position="25"/>
    </location>
</feature>
<evidence type="ECO:0000313" key="5">
    <source>
        <dbReference type="Proteomes" id="UP000192656"/>
    </source>
</evidence>
<dbReference type="STRING" id="937218.SAMN06297251_11254"/>
<keyword evidence="1 2" id="KW-0732">Signal</keyword>
<dbReference type="OrthoDB" id="176845at2"/>
<feature type="chain" id="PRO_5012981031" evidence="2">
    <location>
        <begin position="26"/>
        <end position="274"/>
    </location>
</feature>
<dbReference type="SUPFAM" id="SSF53850">
    <property type="entry name" value="Periplasmic binding protein-like II"/>
    <property type="match status" value="1"/>
</dbReference>
<evidence type="ECO:0000313" key="4">
    <source>
        <dbReference type="EMBL" id="SMC91429.1"/>
    </source>
</evidence>
<reference evidence="4 5" key="1">
    <citation type="submission" date="2017-04" db="EMBL/GenBank/DDBJ databases">
        <authorList>
            <person name="Afonso C.L."/>
            <person name="Miller P.J."/>
            <person name="Scott M.A."/>
            <person name="Spackman E."/>
            <person name="Goraichik I."/>
            <person name="Dimitrov K.M."/>
            <person name="Suarez D.L."/>
            <person name="Swayne D.E."/>
        </authorList>
    </citation>
    <scope>NUCLEOTIDE SEQUENCE [LARGE SCALE GENOMIC DNA]</scope>
    <source>
        <strain evidence="4 5">CGMCC 1.10972</strain>
    </source>
</reference>
<proteinExistence type="predicted"/>
<evidence type="ECO:0000259" key="3">
    <source>
        <dbReference type="SMART" id="SM00062"/>
    </source>
</evidence>
<dbReference type="AlphaFoldDB" id="A0A1W2D1M2"/>
<dbReference type="RefSeq" id="WP_084410642.1">
    <property type="nucleotide sequence ID" value="NZ_FWXR01000012.1"/>
</dbReference>
<dbReference type="NCBIfam" id="TIGR03871">
    <property type="entry name" value="ABC_peri_MoxJ_2"/>
    <property type="match status" value="1"/>
</dbReference>
<dbReference type="Proteomes" id="UP000192656">
    <property type="component" value="Unassembled WGS sequence"/>
</dbReference>
<dbReference type="Gene3D" id="3.40.190.10">
    <property type="entry name" value="Periplasmic binding protein-like II"/>
    <property type="match status" value="2"/>
</dbReference>
<accession>A0A1W2D1M2</accession>
<dbReference type="EMBL" id="FWXR01000012">
    <property type="protein sequence ID" value="SMC91429.1"/>
    <property type="molecule type" value="Genomic_DNA"/>
</dbReference>
<protein>
    <submittedName>
        <fullName evidence="4">Amino acid ABC transporter substrate-binding protein, PAAT family</fullName>
    </submittedName>
</protein>
<dbReference type="InterPro" id="IPR022448">
    <property type="entry name" value="Quinoprotein_dehydrogenase"/>
</dbReference>
<organism evidence="4 5">
    <name type="scientific">Fulvimarina manganoxydans</name>
    <dbReference type="NCBI Taxonomy" id="937218"/>
    <lineage>
        <taxon>Bacteria</taxon>
        <taxon>Pseudomonadati</taxon>
        <taxon>Pseudomonadota</taxon>
        <taxon>Alphaproteobacteria</taxon>
        <taxon>Hyphomicrobiales</taxon>
        <taxon>Aurantimonadaceae</taxon>
        <taxon>Fulvimarina</taxon>
    </lineage>
</organism>
<dbReference type="PANTHER" id="PTHR35936">
    <property type="entry name" value="MEMBRANE-BOUND LYTIC MUREIN TRANSGLYCOSYLASE F"/>
    <property type="match status" value="1"/>
</dbReference>
<feature type="domain" description="Solute-binding protein family 3/N-terminal" evidence="3">
    <location>
        <begin position="36"/>
        <end position="273"/>
    </location>
</feature>
<gene>
    <name evidence="4" type="ORF">SAMN06297251_11254</name>
</gene>
<sequence>MAPRNDLGLTLLACLAILFPAKALTAEPQSGAAPLPLKVCADPNNMPFSNKREEGFENRIADLVAQEMGTHVAYTWWPQRRGFLRNTLMAGSCDVVMGIPPLDMIDTTHPYYGSTYVMVSRAEDDLDISSLNAPELEDLTIGVSLIGDDGTNTPPAHALARRGISENVVGFPIYGDYREEAPAENLLRALEAGEIDLAIDWGPRAGWFAQTSKVPLTVTPVTGTETYLPLVFEFVVAMGVRKDDHDLKDKLDQVIAKKSEAIDAILSDYGVPRR</sequence>
<dbReference type="InterPro" id="IPR001638">
    <property type="entry name" value="Solute-binding_3/MltF_N"/>
</dbReference>
<dbReference type="Pfam" id="PF00497">
    <property type="entry name" value="SBP_bac_3"/>
    <property type="match status" value="1"/>
</dbReference>
<evidence type="ECO:0000256" key="2">
    <source>
        <dbReference type="SAM" id="SignalP"/>
    </source>
</evidence>
<name>A0A1W2D1M2_9HYPH</name>
<dbReference type="PANTHER" id="PTHR35936:SF17">
    <property type="entry name" value="ARGININE-BINDING EXTRACELLULAR PROTEIN ARTP"/>
    <property type="match status" value="1"/>
</dbReference>
<keyword evidence="5" id="KW-1185">Reference proteome</keyword>